<dbReference type="GO" id="GO:0022625">
    <property type="term" value="C:cytosolic large ribosomal subunit"/>
    <property type="evidence" value="ECO:0007669"/>
    <property type="project" value="TreeGrafter"/>
</dbReference>
<dbReference type="HAMAP" id="MF_00374">
    <property type="entry name" value="Ribosomal_uL29"/>
    <property type="match status" value="1"/>
</dbReference>
<reference evidence="6" key="1">
    <citation type="submission" date="2020-02" db="EMBL/GenBank/DDBJ databases">
        <authorList>
            <person name="Meier V. D."/>
        </authorList>
    </citation>
    <scope>NUCLEOTIDE SEQUENCE</scope>
    <source>
        <strain evidence="6">AVDCRST_MAG93</strain>
    </source>
</reference>
<comment type="similarity">
    <text evidence="1 5">Belongs to the universal ribosomal protein uL29 family.</text>
</comment>
<name>A0A6J4NF89_9CHLR</name>
<evidence type="ECO:0000256" key="2">
    <source>
        <dbReference type="ARBA" id="ARBA00022980"/>
    </source>
</evidence>
<dbReference type="GO" id="GO:0006412">
    <property type="term" value="P:translation"/>
    <property type="evidence" value="ECO:0007669"/>
    <property type="project" value="UniProtKB-UniRule"/>
</dbReference>
<evidence type="ECO:0000313" key="6">
    <source>
        <dbReference type="EMBL" id="CAA9386388.1"/>
    </source>
</evidence>
<dbReference type="InterPro" id="IPR001854">
    <property type="entry name" value="Ribosomal_uL29"/>
</dbReference>
<evidence type="ECO:0000256" key="5">
    <source>
        <dbReference type="HAMAP-Rule" id="MF_00374"/>
    </source>
</evidence>
<dbReference type="PANTHER" id="PTHR10916">
    <property type="entry name" value="60S RIBOSOMAL PROTEIN L35/50S RIBOSOMAL PROTEIN L29"/>
    <property type="match status" value="1"/>
</dbReference>
<sequence>MKLSELRELDNAQLQQRLIEIDQELFNLRFQQETGRLTNSARIGQLRKEIAQVKTMLRERQLAREVGR</sequence>
<gene>
    <name evidence="5" type="primary">rpmC</name>
    <name evidence="6" type="ORF">AVDCRST_MAG93-9480</name>
</gene>
<evidence type="ECO:0000256" key="4">
    <source>
        <dbReference type="ARBA" id="ARBA00035204"/>
    </source>
</evidence>
<protein>
    <recommendedName>
        <fullName evidence="4 5">Large ribosomal subunit protein uL29</fullName>
    </recommendedName>
</protein>
<dbReference type="PANTHER" id="PTHR10916:SF0">
    <property type="entry name" value="LARGE RIBOSOMAL SUBUNIT PROTEIN UL29C"/>
    <property type="match status" value="1"/>
</dbReference>
<dbReference type="Pfam" id="PF00831">
    <property type="entry name" value="Ribosomal_L29"/>
    <property type="match status" value="1"/>
</dbReference>
<organism evidence="6">
    <name type="scientific">uncultured Chloroflexia bacterium</name>
    <dbReference type="NCBI Taxonomy" id="1672391"/>
    <lineage>
        <taxon>Bacteria</taxon>
        <taxon>Bacillati</taxon>
        <taxon>Chloroflexota</taxon>
        <taxon>Chloroflexia</taxon>
        <taxon>environmental samples</taxon>
    </lineage>
</organism>
<dbReference type="CDD" id="cd00427">
    <property type="entry name" value="Ribosomal_L29_HIP"/>
    <property type="match status" value="1"/>
</dbReference>
<dbReference type="PROSITE" id="PS00579">
    <property type="entry name" value="RIBOSOMAL_L29"/>
    <property type="match status" value="1"/>
</dbReference>
<dbReference type="InterPro" id="IPR018254">
    <property type="entry name" value="Ribosomal_uL29_CS"/>
</dbReference>
<dbReference type="AlphaFoldDB" id="A0A6J4NF89"/>
<dbReference type="Gene3D" id="1.10.287.310">
    <property type="match status" value="1"/>
</dbReference>
<accession>A0A6J4NF89</accession>
<dbReference type="InterPro" id="IPR050063">
    <property type="entry name" value="Ribosomal_protein_uL29"/>
</dbReference>
<dbReference type="GO" id="GO:0003735">
    <property type="term" value="F:structural constituent of ribosome"/>
    <property type="evidence" value="ECO:0007669"/>
    <property type="project" value="InterPro"/>
</dbReference>
<evidence type="ECO:0000256" key="1">
    <source>
        <dbReference type="ARBA" id="ARBA00009254"/>
    </source>
</evidence>
<proteinExistence type="inferred from homology"/>
<dbReference type="NCBIfam" id="TIGR00012">
    <property type="entry name" value="L29"/>
    <property type="match status" value="1"/>
</dbReference>
<dbReference type="FunFam" id="1.10.287.310:FF:000001">
    <property type="entry name" value="50S ribosomal protein L29"/>
    <property type="match status" value="1"/>
</dbReference>
<dbReference type="EMBL" id="CADCTR010003184">
    <property type="protein sequence ID" value="CAA9386388.1"/>
    <property type="molecule type" value="Genomic_DNA"/>
</dbReference>
<evidence type="ECO:0000256" key="3">
    <source>
        <dbReference type="ARBA" id="ARBA00023274"/>
    </source>
</evidence>
<keyword evidence="2 5" id="KW-0689">Ribosomal protein</keyword>
<keyword evidence="3 5" id="KW-0687">Ribonucleoprotein</keyword>
<dbReference type="SUPFAM" id="SSF46561">
    <property type="entry name" value="Ribosomal protein L29 (L29p)"/>
    <property type="match status" value="1"/>
</dbReference>
<dbReference type="InterPro" id="IPR036049">
    <property type="entry name" value="Ribosomal_uL29_sf"/>
</dbReference>